<dbReference type="InterPro" id="IPR057225">
    <property type="entry name" value="DUF7903"/>
</dbReference>
<protein>
    <recommendedName>
        <fullName evidence="1">DUF7903 domain-containing protein</fullName>
    </recommendedName>
</protein>
<dbReference type="AlphaFoldDB" id="A0A328DD40"/>
<evidence type="ECO:0000259" key="1">
    <source>
        <dbReference type="Pfam" id="PF25475"/>
    </source>
</evidence>
<accession>A0A328DD40</accession>
<proteinExistence type="predicted"/>
<organism evidence="2 3">
    <name type="scientific">Cuscuta australis</name>
    <dbReference type="NCBI Taxonomy" id="267555"/>
    <lineage>
        <taxon>Eukaryota</taxon>
        <taxon>Viridiplantae</taxon>
        <taxon>Streptophyta</taxon>
        <taxon>Embryophyta</taxon>
        <taxon>Tracheophyta</taxon>
        <taxon>Spermatophyta</taxon>
        <taxon>Magnoliopsida</taxon>
        <taxon>eudicotyledons</taxon>
        <taxon>Gunneridae</taxon>
        <taxon>Pentapetalae</taxon>
        <taxon>asterids</taxon>
        <taxon>lamiids</taxon>
        <taxon>Solanales</taxon>
        <taxon>Convolvulaceae</taxon>
        <taxon>Cuscuteae</taxon>
        <taxon>Cuscuta</taxon>
        <taxon>Cuscuta subgen. Grammica</taxon>
        <taxon>Cuscuta sect. Cleistogrammica</taxon>
    </lineage>
</organism>
<evidence type="ECO:0000313" key="2">
    <source>
        <dbReference type="EMBL" id="RAL43685.1"/>
    </source>
</evidence>
<evidence type="ECO:0000313" key="3">
    <source>
        <dbReference type="Proteomes" id="UP000249390"/>
    </source>
</evidence>
<feature type="domain" description="DUF7903" evidence="1">
    <location>
        <begin position="22"/>
        <end position="285"/>
    </location>
</feature>
<name>A0A328DD40_9ASTE</name>
<dbReference type="EMBL" id="NQVE01000152">
    <property type="protein sequence ID" value="RAL43685.1"/>
    <property type="molecule type" value="Genomic_DNA"/>
</dbReference>
<gene>
    <name evidence="2" type="ORF">DM860_014186</name>
</gene>
<comment type="caution">
    <text evidence="2">The sequence shown here is derived from an EMBL/GenBank/DDBJ whole genome shotgun (WGS) entry which is preliminary data.</text>
</comment>
<dbReference type="Pfam" id="PF25475">
    <property type="entry name" value="DUF7903"/>
    <property type="match status" value="1"/>
</dbReference>
<dbReference type="Proteomes" id="UP000249390">
    <property type="component" value="Unassembled WGS sequence"/>
</dbReference>
<reference evidence="2 3" key="1">
    <citation type="submission" date="2018-06" db="EMBL/GenBank/DDBJ databases">
        <title>The Genome of Cuscuta australis (Dodder) Provides Insight into the Evolution of Plant Parasitism.</title>
        <authorList>
            <person name="Liu H."/>
        </authorList>
    </citation>
    <scope>NUCLEOTIDE SEQUENCE [LARGE SCALE GENOMIC DNA]</scope>
    <source>
        <strain evidence="3">cv. Yunnan</strain>
        <tissue evidence="2">Vines</tissue>
    </source>
</reference>
<dbReference type="PANTHER" id="PTHR35481:SF1">
    <property type="entry name" value="DNA-DIRECTED RNA POLYMERASE SUBUNIT ALPHA"/>
    <property type="match status" value="1"/>
</dbReference>
<dbReference type="PANTHER" id="PTHR35481">
    <property type="entry name" value="DNA-DIRECTED RNA POLYMERASE SUBUNIT ALPHA"/>
    <property type="match status" value="1"/>
</dbReference>
<keyword evidence="3" id="KW-1185">Reference proteome</keyword>
<sequence length="290" mass="32801">MAMIPGPSFSMILCLRRPGDREGAFVELPWDCIVENVKNDLLLSFESVKNEIQENELEEVNPTLVARVGRVLFHGNPPPLESWTESSLRKLKRSFYTNLPSSYMEHITSKIVQKVGLTFEGDKEVYHVKISDNLRPDSTISCKCAVGQDHKSIELYKIELNQVRHLVVHLSCLEKTFDLRLMLNTKRIMIALTNEELDCIRALISCAVLDSGIKGGLRWSLGKDSSGDRYTIAGVWHTTAKTYRSSSFQLKVRSADRFDFRTSSGEVSGEVVLKMHGIVSQLQNHHHCPL</sequence>